<evidence type="ECO:0000313" key="3">
    <source>
        <dbReference type="Proteomes" id="UP000242310"/>
    </source>
</evidence>
<dbReference type="AlphaFoldDB" id="A0A2P8HBJ0"/>
<evidence type="ECO:0000313" key="2">
    <source>
        <dbReference type="EMBL" id="PSL43597.1"/>
    </source>
</evidence>
<protein>
    <submittedName>
        <fullName evidence="2">Uncharacterized protein</fullName>
    </submittedName>
</protein>
<keyword evidence="1" id="KW-1133">Transmembrane helix</keyword>
<organism evidence="2 3">
    <name type="scientific">Salsuginibacillus halophilus</name>
    <dbReference type="NCBI Taxonomy" id="517424"/>
    <lineage>
        <taxon>Bacteria</taxon>
        <taxon>Bacillati</taxon>
        <taxon>Bacillota</taxon>
        <taxon>Bacilli</taxon>
        <taxon>Bacillales</taxon>
        <taxon>Bacillaceae</taxon>
        <taxon>Salsuginibacillus</taxon>
    </lineage>
</organism>
<keyword evidence="1" id="KW-0472">Membrane</keyword>
<dbReference type="EMBL" id="PYAV01000010">
    <property type="protein sequence ID" value="PSL43597.1"/>
    <property type="molecule type" value="Genomic_DNA"/>
</dbReference>
<gene>
    <name evidence="2" type="ORF">B0H94_11073</name>
</gene>
<accession>A0A2P8HBJ0</accession>
<name>A0A2P8HBJ0_9BACI</name>
<feature type="transmembrane region" description="Helical" evidence="1">
    <location>
        <begin position="6"/>
        <end position="28"/>
    </location>
</feature>
<dbReference type="InterPro" id="IPR054381">
    <property type="entry name" value="CydS"/>
</dbReference>
<dbReference type="RefSeq" id="WP_181315366.1">
    <property type="nucleotide sequence ID" value="NZ_PYAV01000010.1"/>
</dbReference>
<evidence type="ECO:0000256" key="1">
    <source>
        <dbReference type="SAM" id="Phobius"/>
    </source>
</evidence>
<keyword evidence="1" id="KW-0812">Transmembrane</keyword>
<keyword evidence="3" id="KW-1185">Reference proteome</keyword>
<dbReference type="Pfam" id="PF22282">
    <property type="entry name" value="CydS"/>
    <property type="match status" value="1"/>
</dbReference>
<proteinExistence type="predicted"/>
<sequence length="48" mass="5584">MSGLDFFLIMIAPLLTVGICLVLLFMWASRRPTDEQKREQFPVNRNKS</sequence>
<reference evidence="2 3" key="1">
    <citation type="submission" date="2018-03" db="EMBL/GenBank/DDBJ databases">
        <title>Genomic Encyclopedia of Type Strains, Phase III (KMG-III): the genomes of soil and plant-associated and newly described type strains.</title>
        <authorList>
            <person name="Whitman W."/>
        </authorList>
    </citation>
    <scope>NUCLEOTIDE SEQUENCE [LARGE SCALE GENOMIC DNA]</scope>
    <source>
        <strain evidence="2 3">CGMCC 1.07653</strain>
    </source>
</reference>
<comment type="caution">
    <text evidence="2">The sequence shown here is derived from an EMBL/GenBank/DDBJ whole genome shotgun (WGS) entry which is preliminary data.</text>
</comment>
<dbReference type="Proteomes" id="UP000242310">
    <property type="component" value="Unassembled WGS sequence"/>
</dbReference>